<keyword evidence="6 8" id="KW-1133">Transmembrane helix</keyword>
<organism evidence="10 11">
    <name type="scientific">Microbispora maris</name>
    <dbReference type="NCBI Taxonomy" id="3144104"/>
    <lineage>
        <taxon>Bacteria</taxon>
        <taxon>Bacillati</taxon>
        <taxon>Actinomycetota</taxon>
        <taxon>Actinomycetes</taxon>
        <taxon>Streptosporangiales</taxon>
        <taxon>Streptosporangiaceae</taxon>
        <taxon>Microbispora</taxon>
    </lineage>
</organism>
<keyword evidence="4 8" id="KW-0812">Transmembrane</keyword>
<feature type="transmembrane region" description="Helical" evidence="8">
    <location>
        <begin position="104"/>
        <end position="128"/>
    </location>
</feature>
<dbReference type="InterPro" id="IPR043429">
    <property type="entry name" value="ArtM/GltK/GlnP/TcyL/YhdX-like"/>
</dbReference>
<evidence type="ECO:0000256" key="6">
    <source>
        <dbReference type="ARBA" id="ARBA00022989"/>
    </source>
</evidence>
<comment type="caution">
    <text evidence="10">The sequence shown here is derived from an EMBL/GenBank/DDBJ whole genome shotgun (WGS) entry which is preliminary data.</text>
</comment>
<dbReference type="InterPro" id="IPR000515">
    <property type="entry name" value="MetI-like"/>
</dbReference>
<feature type="transmembrane region" description="Helical" evidence="8">
    <location>
        <begin position="25"/>
        <end position="43"/>
    </location>
</feature>
<evidence type="ECO:0000256" key="5">
    <source>
        <dbReference type="ARBA" id="ARBA00022970"/>
    </source>
</evidence>
<dbReference type="PANTHER" id="PTHR30614">
    <property type="entry name" value="MEMBRANE COMPONENT OF AMINO ACID ABC TRANSPORTER"/>
    <property type="match status" value="1"/>
</dbReference>
<evidence type="ECO:0000259" key="9">
    <source>
        <dbReference type="PROSITE" id="PS50928"/>
    </source>
</evidence>
<dbReference type="NCBIfam" id="TIGR01726">
    <property type="entry name" value="HEQRo_perm_3TM"/>
    <property type="match status" value="1"/>
</dbReference>
<keyword evidence="5" id="KW-0029">Amino-acid transport</keyword>
<gene>
    <name evidence="10" type="ORF">AAH991_01025</name>
</gene>
<evidence type="ECO:0000256" key="1">
    <source>
        <dbReference type="ARBA" id="ARBA00004651"/>
    </source>
</evidence>
<evidence type="ECO:0000256" key="3">
    <source>
        <dbReference type="ARBA" id="ARBA00022475"/>
    </source>
</evidence>
<evidence type="ECO:0000313" key="11">
    <source>
        <dbReference type="Proteomes" id="UP001447516"/>
    </source>
</evidence>
<dbReference type="InterPro" id="IPR035906">
    <property type="entry name" value="MetI-like_sf"/>
</dbReference>
<evidence type="ECO:0000256" key="2">
    <source>
        <dbReference type="ARBA" id="ARBA00022448"/>
    </source>
</evidence>
<feature type="transmembrane region" description="Helical" evidence="8">
    <location>
        <begin position="63"/>
        <end position="92"/>
    </location>
</feature>
<accession>A0ABV0AEX1</accession>
<proteinExistence type="inferred from homology"/>
<sequence length="302" mass="32978">MRTEPIVDGAGTPVPVARTRHWGRWLAAAAALAVAGWLAYLVVVNPRLDWGKVAEYLFNERILSGVLVTIEISVLATALGLVLGVLVAVMRLAQNPVLSGLATFYIWFFRGTPVLVQLIFWYNLAFLFPELVLKIPFTAIGLKWDTNQVMTGFTSAMLGLGLNLAAYFAETVRAGIQAVDRGQTEAAYSLGMTPAKRMRIIVLPQALRIIIPPTGNEFISMLKTTSLVYVVAGHDLMTNASQIYKANNRIMELLIVASVWYMLMTAVATFLQGRLERRFGSDAVRLVRGGGVAAKVLPKVAA</sequence>
<dbReference type="InterPro" id="IPR010065">
    <property type="entry name" value="AA_ABC_transptr_permease_3TM"/>
</dbReference>
<dbReference type="Gene3D" id="1.10.3720.10">
    <property type="entry name" value="MetI-like"/>
    <property type="match status" value="1"/>
</dbReference>
<feature type="transmembrane region" description="Helical" evidence="8">
    <location>
        <begin position="253"/>
        <end position="271"/>
    </location>
</feature>
<dbReference type="EMBL" id="JBDJAW010000001">
    <property type="protein sequence ID" value="MEN3533669.1"/>
    <property type="molecule type" value="Genomic_DNA"/>
</dbReference>
<keyword evidence="7 8" id="KW-0472">Membrane</keyword>
<dbReference type="PROSITE" id="PS50928">
    <property type="entry name" value="ABC_TM1"/>
    <property type="match status" value="1"/>
</dbReference>
<dbReference type="PANTHER" id="PTHR30614:SF0">
    <property type="entry name" value="L-CYSTINE TRANSPORT SYSTEM PERMEASE PROTEIN TCYL"/>
    <property type="match status" value="1"/>
</dbReference>
<evidence type="ECO:0000313" key="10">
    <source>
        <dbReference type="EMBL" id="MEN3533669.1"/>
    </source>
</evidence>
<evidence type="ECO:0000256" key="7">
    <source>
        <dbReference type="ARBA" id="ARBA00023136"/>
    </source>
</evidence>
<dbReference type="RefSeq" id="WP_346224030.1">
    <property type="nucleotide sequence ID" value="NZ_JBDJAW010000001.1"/>
</dbReference>
<evidence type="ECO:0000256" key="8">
    <source>
        <dbReference type="RuleBase" id="RU363032"/>
    </source>
</evidence>
<keyword evidence="2 8" id="KW-0813">Transport</keyword>
<feature type="transmembrane region" description="Helical" evidence="8">
    <location>
        <begin position="148"/>
        <end position="169"/>
    </location>
</feature>
<dbReference type="CDD" id="cd06261">
    <property type="entry name" value="TM_PBP2"/>
    <property type="match status" value="1"/>
</dbReference>
<protein>
    <submittedName>
        <fullName evidence="10">Amino acid ABC transporter permease</fullName>
    </submittedName>
</protein>
<dbReference type="Pfam" id="PF00528">
    <property type="entry name" value="BPD_transp_1"/>
    <property type="match status" value="1"/>
</dbReference>
<comment type="subcellular location">
    <subcellularLocation>
        <location evidence="1 8">Cell membrane</location>
        <topology evidence="1 8">Multi-pass membrane protein</topology>
    </subcellularLocation>
</comment>
<reference evidence="10 11" key="1">
    <citation type="submission" date="2024-05" db="EMBL/GenBank/DDBJ databases">
        <title>Microbispora sp.ZYX-F-249.</title>
        <authorList>
            <person name="Xie H."/>
        </authorList>
    </citation>
    <scope>NUCLEOTIDE SEQUENCE [LARGE SCALE GENOMIC DNA]</scope>
    <source>
        <strain evidence="10 11">ZYX-F-249</strain>
    </source>
</reference>
<feature type="domain" description="ABC transmembrane type-1" evidence="9">
    <location>
        <begin position="66"/>
        <end position="272"/>
    </location>
</feature>
<evidence type="ECO:0000256" key="4">
    <source>
        <dbReference type="ARBA" id="ARBA00022692"/>
    </source>
</evidence>
<keyword evidence="3" id="KW-1003">Cell membrane</keyword>
<keyword evidence="11" id="KW-1185">Reference proteome</keyword>
<dbReference type="SUPFAM" id="SSF161098">
    <property type="entry name" value="MetI-like"/>
    <property type="match status" value="1"/>
</dbReference>
<dbReference type="Proteomes" id="UP001447516">
    <property type="component" value="Unassembled WGS sequence"/>
</dbReference>
<name>A0ABV0AEX1_9ACTN</name>
<comment type="similarity">
    <text evidence="8">Belongs to the binding-protein-dependent transport system permease family.</text>
</comment>